<protein>
    <submittedName>
        <fullName evidence="1">Uncharacterized protein</fullName>
    </submittedName>
</protein>
<sequence>LKEAIRIRTIIEDNEFLKAMKDETLGGAERLEVLNQKCEALVVAQDPHKKRLDELGNIIEKKMDLLEGRMYTMGNIMLALQNEKREITQDELESIVVNILEKVETAL</sequence>
<name>A0AA38L019_TAXCH</name>
<keyword evidence="2" id="KW-1185">Reference proteome</keyword>
<accession>A0AA38L019</accession>
<dbReference type="AlphaFoldDB" id="A0AA38L019"/>
<feature type="non-terminal residue" evidence="1">
    <location>
        <position position="107"/>
    </location>
</feature>
<evidence type="ECO:0000313" key="2">
    <source>
        <dbReference type="Proteomes" id="UP000824469"/>
    </source>
</evidence>
<dbReference type="EMBL" id="JAHRHJ020000006">
    <property type="protein sequence ID" value="KAH9311001.1"/>
    <property type="molecule type" value="Genomic_DNA"/>
</dbReference>
<proteinExistence type="predicted"/>
<dbReference type="Proteomes" id="UP000824469">
    <property type="component" value="Unassembled WGS sequence"/>
</dbReference>
<comment type="caution">
    <text evidence="1">The sequence shown here is derived from an EMBL/GenBank/DDBJ whole genome shotgun (WGS) entry which is preliminary data.</text>
</comment>
<evidence type="ECO:0000313" key="1">
    <source>
        <dbReference type="EMBL" id="KAH9311001.1"/>
    </source>
</evidence>
<reference evidence="1 2" key="1">
    <citation type="journal article" date="2021" name="Nat. Plants">
        <title>The Taxus genome provides insights into paclitaxel biosynthesis.</title>
        <authorList>
            <person name="Xiong X."/>
            <person name="Gou J."/>
            <person name="Liao Q."/>
            <person name="Li Y."/>
            <person name="Zhou Q."/>
            <person name="Bi G."/>
            <person name="Li C."/>
            <person name="Du R."/>
            <person name="Wang X."/>
            <person name="Sun T."/>
            <person name="Guo L."/>
            <person name="Liang H."/>
            <person name="Lu P."/>
            <person name="Wu Y."/>
            <person name="Zhang Z."/>
            <person name="Ro D.K."/>
            <person name="Shang Y."/>
            <person name="Huang S."/>
            <person name="Yan J."/>
        </authorList>
    </citation>
    <scope>NUCLEOTIDE SEQUENCE [LARGE SCALE GENOMIC DNA]</scope>
    <source>
        <strain evidence="1">Ta-2019</strain>
    </source>
</reference>
<organism evidence="1 2">
    <name type="scientific">Taxus chinensis</name>
    <name type="common">Chinese yew</name>
    <name type="synonym">Taxus wallichiana var. chinensis</name>
    <dbReference type="NCBI Taxonomy" id="29808"/>
    <lineage>
        <taxon>Eukaryota</taxon>
        <taxon>Viridiplantae</taxon>
        <taxon>Streptophyta</taxon>
        <taxon>Embryophyta</taxon>
        <taxon>Tracheophyta</taxon>
        <taxon>Spermatophyta</taxon>
        <taxon>Pinopsida</taxon>
        <taxon>Pinidae</taxon>
        <taxon>Conifers II</taxon>
        <taxon>Cupressales</taxon>
        <taxon>Taxaceae</taxon>
        <taxon>Taxus</taxon>
    </lineage>
</organism>
<feature type="non-terminal residue" evidence="1">
    <location>
        <position position="1"/>
    </location>
</feature>
<gene>
    <name evidence="1" type="ORF">KI387_026036</name>
</gene>